<organism evidence="9">
    <name type="scientific">Spumella sp. NIES-1846</name>
    <dbReference type="NCBI Taxonomy" id="2490549"/>
    <lineage>
        <taxon>Eukaryota</taxon>
        <taxon>Sar</taxon>
        <taxon>Stramenopiles</taxon>
        <taxon>Ochrophyta</taxon>
        <taxon>Chrysophyceae</taxon>
        <taxon>Chromulinales</taxon>
        <taxon>Chromulinaceae</taxon>
        <taxon>Spumella</taxon>
    </lineage>
</organism>
<dbReference type="Gene3D" id="3.10.290.10">
    <property type="entry name" value="RNA-binding S4 domain"/>
    <property type="match status" value="1"/>
</dbReference>
<dbReference type="GO" id="GO:0015935">
    <property type="term" value="C:small ribosomal subunit"/>
    <property type="evidence" value="ECO:0007669"/>
    <property type="project" value="TreeGrafter"/>
</dbReference>
<dbReference type="AlphaFoldDB" id="A0A455REG9"/>
<dbReference type="PROSITE" id="PS50889">
    <property type="entry name" value="S4"/>
    <property type="match status" value="1"/>
</dbReference>
<dbReference type="InterPro" id="IPR022801">
    <property type="entry name" value="Ribosomal_uS4"/>
</dbReference>
<comment type="similarity">
    <text evidence="1">Belongs to the universal ribosomal protein uS4 family.</text>
</comment>
<feature type="domain" description="RNA-binding S4" evidence="7">
    <location>
        <begin position="97"/>
        <end position="165"/>
    </location>
</feature>
<dbReference type="SMART" id="SM00363">
    <property type="entry name" value="S4"/>
    <property type="match status" value="1"/>
</dbReference>
<proteinExistence type="inferred from homology"/>
<dbReference type="PANTHER" id="PTHR11831">
    <property type="entry name" value="30S 40S RIBOSOMAL PROTEIN"/>
    <property type="match status" value="1"/>
</dbReference>
<evidence type="ECO:0000256" key="4">
    <source>
        <dbReference type="ARBA" id="ARBA00022980"/>
    </source>
</evidence>
<dbReference type="Pfam" id="PF00163">
    <property type="entry name" value="Ribosomal_S4"/>
    <property type="match status" value="1"/>
</dbReference>
<dbReference type="Gene3D" id="1.10.1050.10">
    <property type="entry name" value="Ribosomal Protein S4 Delta 41, Chain A, domain 1"/>
    <property type="match status" value="1"/>
</dbReference>
<dbReference type="SMART" id="SM01390">
    <property type="entry name" value="Ribosomal_S4"/>
    <property type="match status" value="1"/>
</dbReference>
<dbReference type="Pfam" id="PF01479">
    <property type="entry name" value="S4"/>
    <property type="match status" value="1"/>
</dbReference>
<feature type="domain" description="Small ribosomal subunit protein uS4 N-terminal" evidence="8">
    <location>
        <begin position="3"/>
        <end position="96"/>
    </location>
</feature>
<evidence type="ECO:0000256" key="1">
    <source>
        <dbReference type="ARBA" id="ARBA00007465"/>
    </source>
</evidence>
<keyword evidence="4 9" id="KW-0689">Ribosomal protein</keyword>
<geneLocation type="plastid" evidence="9"/>
<dbReference type="InterPro" id="IPR001912">
    <property type="entry name" value="Ribosomal_uS4_N"/>
</dbReference>
<name>A0A455REG9_9STRA</name>
<evidence type="ECO:0000256" key="5">
    <source>
        <dbReference type="ARBA" id="ARBA00023274"/>
    </source>
</evidence>
<dbReference type="PANTHER" id="PTHR11831:SF4">
    <property type="entry name" value="SMALL RIBOSOMAL SUBUNIT PROTEIN US4M"/>
    <property type="match status" value="1"/>
</dbReference>
<evidence type="ECO:0000256" key="3">
    <source>
        <dbReference type="ARBA" id="ARBA00022884"/>
    </source>
</evidence>
<keyword evidence="9" id="KW-0934">Plastid</keyword>
<evidence type="ECO:0000313" key="9">
    <source>
        <dbReference type="EMBL" id="BBH43110.1"/>
    </source>
</evidence>
<evidence type="ECO:0000259" key="8">
    <source>
        <dbReference type="SMART" id="SM01390"/>
    </source>
</evidence>
<dbReference type="GO" id="GO:0042274">
    <property type="term" value="P:ribosomal small subunit biogenesis"/>
    <property type="evidence" value="ECO:0007669"/>
    <property type="project" value="TreeGrafter"/>
</dbReference>
<accession>A0A455REG9</accession>
<dbReference type="SUPFAM" id="SSF55174">
    <property type="entry name" value="Alpha-L RNA-binding motif"/>
    <property type="match status" value="1"/>
</dbReference>
<reference evidence="9" key="1">
    <citation type="journal article" date="2019" name="Proc. Natl. Acad. Sci. U.S.A.">
        <title>Principles of plastid reductive evolution illuminated by nonphotosynthetic chrysophytes.</title>
        <authorList>
            <person name="Dorrell R.G."/>
            <person name="Azuma T."/>
            <person name="Nomura M."/>
            <person name="Audren de Kerdre G."/>
            <person name="Paoli L."/>
            <person name="Yang S."/>
            <person name="Bowler C."/>
            <person name="Ishii K."/>
            <person name="Miyashita H."/>
            <person name="Gile G.H."/>
            <person name="Kamikawa R."/>
        </authorList>
    </citation>
    <scope>NUCLEOTIDE SEQUENCE</scope>
    <source>
        <strain evidence="9">NIES-1846</strain>
    </source>
</reference>
<keyword evidence="2" id="KW-0699">rRNA-binding</keyword>
<keyword evidence="3 6" id="KW-0694">RNA-binding</keyword>
<dbReference type="GO" id="GO:0003735">
    <property type="term" value="F:structural constituent of ribosome"/>
    <property type="evidence" value="ECO:0007669"/>
    <property type="project" value="TreeGrafter"/>
</dbReference>
<evidence type="ECO:0000256" key="6">
    <source>
        <dbReference type="PROSITE-ProRule" id="PRU00182"/>
    </source>
</evidence>
<protein>
    <submittedName>
        <fullName evidence="9">Ribosomal protein S4</fullName>
    </submittedName>
</protein>
<dbReference type="NCBIfam" id="NF003717">
    <property type="entry name" value="PRK05327.1"/>
    <property type="match status" value="1"/>
</dbReference>
<dbReference type="CDD" id="cd00165">
    <property type="entry name" value="S4"/>
    <property type="match status" value="1"/>
</dbReference>
<sequence>MSKYLGPKIRLIRKYGILPSLTVRSSKNRQNLPGEHNEEINYNTIQTTIFDEYKEHLIEKQKLRFNYCLTDNDIQHYYYKLKTLKNSQKRFLNYIEFRLDCLLYRLGFAKTILQARQYINHNHILVNNKIINLPNYICNLYDIISINKLKKNSKKVVYITYLNIKNQRQKLLQNIQDKKLFKYKVQKLLPSYLEIHEESANLYGCIINYFNYKEALVHIDELKILQLYSLY</sequence>
<dbReference type="InterPro" id="IPR002942">
    <property type="entry name" value="S4_RNA-bd"/>
</dbReference>
<dbReference type="GO" id="GO:0019843">
    <property type="term" value="F:rRNA binding"/>
    <property type="evidence" value="ECO:0007669"/>
    <property type="project" value="UniProtKB-KW"/>
</dbReference>
<gene>
    <name evidence="9" type="primary">rps4</name>
</gene>
<dbReference type="EMBL" id="AP019363">
    <property type="protein sequence ID" value="BBH43110.1"/>
    <property type="molecule type" value="Genomic_DNA"/>
</dbReference>
<dbReference type="InterPro" id="IPR036986">
    <property type="entry name" value="S4_RNA-bd_sf"/>
</dbReference>
<evidence type="ECO:0000259" key="7">
    <source>
        <dbReference type="SMART" id="SM00363"/>
    </source>
</evidence>
<evidence type="ECO:0000256" key="2">
    <source>
        <dbReference type="ARBA" id="ARBA00022730"/>
    </source>
</evidence>
<keyword evidence="5" id="KW-0687">Ribonucleoprotein</keyword>